<feature type="repeat" description="ANK" evidence="2">
    <location>
        <begin position="1049"/>
        <end position="1081"/>
    </location>
</feature>
<evidence type="ECO:0000256" key="3">
    <source>
        <dbReference type="SAM" id="MobiDB-lite"/>
    </source>
</evidence>
<dbReference type="PANTHER" id="PTHR46082">
    <property type="entry name" value="ATP/GTP-BINDING PROTEIN-RELATED"/>
    <property type="match status" value="1"/>
</dbReference>
<dbReference type="Pfam" id="PF00023">
    <property type="entry name" value="Ank"/>
    <property type="match status" value="1"/>
</dbReference>
<dbReference type="InterPro" id="IPR027417">
    <property type="entry name" value="P-loop_NTPase"/>
</dbReference>
<protein>
    <recommendedName>
        <fullName evidence="9">Ankyrin repeat-containing domain protein</fullName>
    </recommendedName>
</protein>
<dbReference type="Gene3D" id="1.25.40.20">
    <property type="entry name" value="Ankyrin repeat-containing domain"/>
    <property type="match status" value="1"/>
</dbReference>
<feature type="region of interest" description="Disordered" evidence="3">
    <location>
        <begin position="1"/>
        <end position="32"/>
    </location>
</feature>
<dbReference type="RefSeq" id="XP_041557627.1">
    <property type="nucleotide sequence ID" value="XM_041705109.1"/>
</dbReference>
<sequence length="1205" mass="134071">MAKRKRSQIDFGDDAAIQREFSRPDTPEDDRSIDDYTVGWVCALQEEYDSACRMLDEEFDAVEVDDADDNSYTFGRIGPHYVVVGCLPAGVYGTSSAARVARDMVRSFPRLRFALLVGIAGGLPTAENDVRLGDVVVSMPHGSFGGVVQYDLGKLLPGGYFHRTGYLNSPPDKLLGVLPVLRRRYNDPKQPDRVAEHIHRMDDMPDYRKPLTDCLYHADYPHQGGRNCSLCDPKYLVPRADRSGRLITVHYGTIASGNSLVKDTAMRDEIACSEMKPLCFEMEAAGLMNSLPCLVIRGICDYADSHKNDIFHKYAALAAAAYARELLLTLKQSKVVALPSWVEDVRISLSCISNDVDIVKSSISDESLRRWLSPVDPSRSFNTATDSLMPGTGTWLLNKTSYREWKDQPGSIWLHGPPGSGKTVLTSLVINDCLGKLTNASNALLYFYFDFADPEKLTQEAMLRSILWQLAITDPADRSPLTDLYKSCSNGQKQPSRQQMHEVFQQMADKKSDVFLVIDAIDECIDREQLLWSIRYFTVGTKIDLHLCVSSRREKDIEERLQVIVGRNARIGLEKDLVNRDIHHYVRQRLGLDEGLGRWKKRAEIQKDIERTIVRQADGMFLLAACQLDSVRECLDLPMLGQTLARLPKTLEDYYSRILSGIIGRNRLYAIKILQWLVYAVRPVKLEEIIDAVAVQLEGDPVFDPQNRLVDAQDIRSICSTLIKIEDFHETKLVRLSHMTVRDYLTSDHARTILMDAMEPVKANTVIAATCLRYVLHLEQHSTESCLYLEFPLASYAAQEWPTHAQVASDEPQDLLPLLEDLFLREKAFSKWAQLFRVPLPECQPRRTFGWERYSASIIDSPRLLVRREPLLTVGRKRFSTTTTCSPLFYACFIGLAPAVSLILEKGADPNVYCDAYGGSPLEIASHLGHEAVVRELLAKRAKPNHCGSHHGTALQRAVFGGHEAIIHILLAAGANPNLTPSGYATPIEVALSIGHENIAILLLDHAADPDTHCGKYGSALNVALMLDSAAVMHHLLEKGANPNLNTGRYGTALQIAAEQGNVQAVRALLSKGARPSVYNPKFDSPLGQALYHSHGDILDLLLKAGAYLQPRECGRALELAAYVGNQPMVRALLVNGLDVDCSCRANYETALWMAASQGHAGIVRLLLAKAPARGITDQFLDLARLWATKGRHSDIVLLLETGAI</sequence>
<feature type="domain" description="GPI inositol-deacylase winged helix" evidence="5">
    <location>
        <begin position="665"/>
        <end position="749"/>
    </location>
</feature>
<dbReference type="PANTHER" id="PTHR46082:SF11">
    <property type="entry name" value="AAA+ ATPASE DOMAIN-CONTAINING PROTEIN-RELATED"/>
    <property type="match status" value="1"/>
</dbReference>
<dbReference type="GO" id="GO:0003824">
    <property type="term" value="F:catalytic activity"/>
    <property type="evidence" value="ECO:0007669"/>
    <property type="project" value="InterPro"/>
</dbReference>
<keyword evidence="1" id="KW-0677">Repeat</keyword>
<evidence type="ECO:0000313" key="7">
    <source>
        <dbReference type="EMBL" id="BCS25433.1"/>
    </source>
</evidence>
<dbReference type="Pfam" id="PF24883">
    <property type="entry name" value="NPHP3_N"/>
    <property type="match status" value="1"/>
</dbReference>
<dbReference type="InterPro" id="IPR000845">
    <property type="entry name" value="Nucleoside_phosphorylase_d"/>
</dbReference>
<dbReference type="Pfam" id="PF12796">
    <property type="entry name" value="Ank_2"/>
    <property type="match status" value="3"/>
</dbReference>
<dbReference type="Pfam" id="PF01048">
    <property type="entry name" value="PNP_UDP_1"/>
    <property type="match status" value="1"/>
</dbReference>
<dbReference type="InterPro" id="IPR053137">
    <property type="entry name" value="NLR-like"/>
</dbReference>
<feature type="repeat" description="ANK" evidence="2">
    <location>
        <begin position="950"/>
        <end position="982"/>
    </location>
</feature>
<dbReference type="SUPFAM" id="SSF48403">
    <property type="entry name" value="Ankyrin repeat"/>
    <property type="match status" value="1"/>
</dbReference>
<dbReference type="PROSITE" id="PS50088">
    <property type="entry name" value="ANK_REPEAT"/>
    <property type="match status" value="2"/>
</dbReference>
<evidence type="ECO:0000256" key="1">
    <source>
        <dbReference type="ARBA" id="ARBA00022737"/>
    </source>
</evidence>
<organism evidence="7 8">
    <name type="scientific">Aspergillus puulaauensis</name>
    <dbReference type="NCBI Taxonomy" id="1220207"/>
    <lineage>
        <taxon>Eukaryota</taxon>
        <taxon>Fungi</taxon>
        <taxon>Dikarya</taxon>
        <taxon>Ascomycota</taxon>
        <taxon>Pezizomycotina</taxon>
        <taxon>Eurotiomycetes</taxon>
        <taxon>Eurotiomycetidae</taxon>
        <taxon>Eurotiales</taxon>
        <taxon>Aspergillaceae</taxon>
        <taxon>Aspergillus</taxon>
    </lineage>
</organism>
<dbReference type="OrthoDB" id="1577640at2759"/>
<proteinExistence type="predicted"/>
<feature type="domain" description="Nephrocystin 3-like N-terminal" evidence="6">
    <location>
        <begin position="391"/>
        <end position="552"/>
    </location>
</feature>
<reference evidence="7" key="1">
    <citation type="submission" date="2021-01" db="EMBL/GenBank/DDBJ databases">
        <authorList>
            <consortium name="Aspergillus puulaauensis MK2 genome sequencing consortium"/>
            <person name="Kazuki M."/>
            <person name="Futagami T."/>
        </authorList>
    </citation>
    <scope>NUCLEOTIDE SEQUENCE</scope>
    <source>
        <strain evidence="7">MK2</strain>
    </source>
</reference>
<dbReference type="GeneID" id="64975438"/>
<dbReference type="InterPro" id="IPR056884">
    <property type="entry name" value="NPHP3-like_N"/>
</dbReference>
<dbReference type="AlphaFoldDB" id="A0A7R8AQ28"/>
<dbReference type="PROSITE" id="PS50297">
    <property type="entry name" value="ANK_REP_REGION"/>
    <property type="match status" value="1"/>
</dbReference>
<name>A0A7R8AQ28_9EURO</name>
<feature type="domain" description="Nucleoside phosphorylase" evidence="4">
    <location>
        <begin position="38"/>
        <end position="323"/>
    </location>
</feature>
<evidence type="ECO:0000259" key="6">
    <source>
        <dbReference type="Pfam" id="PF24883"/>
    </source>
</evidence>
<dbReference type="InterPro" id="IPR002110">
    <property type="entry name" value="Ankyrin_rpt"/>
</dbReference>
<dbReference type="Gene3D" id="3.40.50.1580">
    <property type="entry name" value="Nucleoside phosphorylase domain"/>
    <property type="match status" value="1"/>
</dbReference>
<dbReference type="Pfam" id="PF22939">
    <property type="entry name" value="WHD_GPIID"/>
    <property type="match status" value="1"/>
</dbReference>
<dbReference type="SMART" id="SM00248">
    <property type="entry name" value="ANK"/>
    <property type="match status" value="9"/>
</dbReference>
<dbReference type="GO" id="GO:0009116">
    <property type="term" value="P:nucleoside metabolic process"/>
    <property type="evidence" value="ECO:0007669"/>
    <property type="project" value="InterPro"/>
</dbReference>
<keyword evidence="8" id="KW-1185">Reference proteome</keyword>
<dbReference type="Gene3D" id="3.40.50.300">
    <property type="entry name" value="P-loop containing nucleotide triphosphate hydrolases"/>
    <property type="match status" value="1"/>
</dbReference>
<evidence type="ECO:0000256" key="2">
    <source>
        <dbReference type="PROSITE-ProRule" id="PRU00023"/>
    </source>
</evidence>
<gene>
    <name evidence="7" type="ORF">APUU_50144A</name>
</gene>
<reference evidence="7" key="2">
    <citation type="submission" date="2021-02" db="EMBL/GenBank/DDBJ databases">
        <title>Aspergillus puulaauensis MK2 genome sequence.</title>
        <authorList>
            <person name="Futagami T."/>
            <person name="Mori K."/>
            <person name="Kadooka C."/>
            <person name="Tanaka T."/>
        </authorList>
    </citation>
    <scope>NUCLEOTIDE SEQUENCE</scope>
    <source>
        <strain evidence="7">MK2</strain>
    </source>
</reference>
<evidence type="ECO:0000259" key="4">
    <source>
        <dbReference type="Pfam" id="PF01048"/>
    </source>
</evidence>
<dbReference type="InterPro" id="IPR036770">
    <property type="entry name" value="Ankyrin_rpt-contain_sf"/>
</dbReference>
<dbReference type="SUPFAM" id="SSF52540">
    <property type="entry name" value="P-loop containing nucleoside triphosphate hydrolases"/>
    <property type="match status" value="1"/>
</dbReference>
<evidence type="ECO:0008006" key="9">
    <source>
        <dbReference type="Google" id="ProtNLM"/>
    </source>
</evidence>
<feature type="compositionally biased region" description="Basic and acidic residues" evidence="3">
    <location>
        <begin position="16"/>
        <end position="32"/>
    </location>
</feature>
<evidence type="ECO:0000313" key="8">
    <source>
        <dbReference type="Proteomes" id="UP000654913"/>
    </source>
</evidence>
<keyword evidence="2" id="KW-0040">ANK repeat</keyword>
<dbReference type="EMBL" id="AP024447">
    <property type="protein sequence ID" value="BCS25433.1"/>
    <property type="molecule type" value="Genomic_DNA"/>
</dbReference>
<dbReference type="SUPFAM" id="SSF53167">
    <property type="entry name" value="Purine and uridine phosphorylases"/>
    <property type="match status" value="1"/>
</dbReference>
<accession>A0A7R8AQ28</accession>
<dbReference type="InterPro" id="IPR035994">
    <property type="entry name" value="Nucleoside_phosphorylase_sf"/>
</dbReference>
<dbReference type="Proteomes" id="UP000654913">
    <property type="component" value="Chromosome 5"/>
</dbReference>
<dbReference type="InterPro" id="IPR054471">
    <property type="entry name" value="GPIID_WHD"/>
</dbReference>
<dbReference type="KEGG" id="apuu:APUU_50144A"/>
<evidence type="ECO:0000259" key="5">
    <source>
        <dbReference type="Pfam" id="PF22939"/>
    </source>
</evidence>